<organism evidence="4 5">
    <name type="scientific">Halothiobacillus diazotrophicus</name>
    <dbReference type="NCBI Taxonomy" id="1860122"/>
    <lineage>
        <taxon>Bacteria</taxon>
        <taxon>Pseudomonadati</taxon>
        <taxon>Pseudomonadota</taxon>
        <taxon>Gammaproteobacteria</taxon>
        <taxon>Chromatiales</taxon>
        <taxon>Halothiobacillaceae</taxon>
        <taxon>Halothiobacillus</taxon>
    </lineage>
</organism>
<dbReference type="STRING" id="1860122.A9404_07690"/>
<sequence>MTLTVQNVAGPHLPVVSFHLADGDILTVRGPSGVGKSQLLRALADLSVHTGDIALDGVAQPAMAPAEWRRRVVYVPAESGWWADHVADHFPRQPPDDWLSRLSLKATLLDTPVERLSTGERQRLALLRALMLDPRVLLLDEPTANLDPRNSEAMTQLVAEYVRRQGAAAVWVTHDAAEGDLLDSKVLQMTAEGGHIE</sequence>
<dbReference type="EMBL" id="CP016027">
    <property type="protein sequence ID" value="ANJ67281.1"/>
    <property type="molecule type" value="Genomic_DNA"/>
</dbReference>
<dbReference type="Gene3D" id="3.40.50.300">
    <property type="entry name" value="P-loop containing nucleotide triphosphate hydrolases"/>
    <property type="match status" value="1"/>
</dbReference>
<feature type="domain" description="ABC transporter" evidence="3">
    <location>
        <begin position="3"/>
        <end position="196"/>
    </location>
</feature>
<reference evidence="4 5" key="1">
    <citation type="submission" date="2016-06" db="EMBL/GenBank/DDBJ databases">
        <title>Insight into the functional genes involving in sulfur oxidation in Pearl River water.</title>
        <authorList>
            <person name="Luo J."/>
            <person name="Tan X."/>
            <person name="Lin W."/>
        </authorList>
    </citation>
    <scope>NUCLEOTIDE SEQUENCE [LARGE SCALE GENOMIC DNA]</scope>
    <source>
        <strain evidence="4 5">LS2</strain>
    </source>
</reference>
<dbReference type="InterPro" id="IPR003593">
    <property type="entry name" value="AAA+_ATPase"/>
</dbReference>
<gene>
    <name evidence="4" type="ORF">A9404_07690</name>
</gene>
<dbReference type="Pfam" id="PF00005">
    <property type="entry name" value="ABC_tran"/>
    <property type="match status" value="1"/>
</dbReference>
<evidence type="ECO:0000259" key="3">
    <source>
        <dbReference type="PROSITE" id="PS50893"/>
    </source>
</evidence>
<evidence type="ECO:0000313" key="4">
    <source>
        <dbReference type="EMBL" id="ANJ67281.1"/>
    </source>
</evidence>
<dbReference type="PANTHER" id="PTHR43119">
    <property type="entry name" value="ABC TRANSPORT PROTEIN ATP-BINDING COMPONENT-RELATED"/>
    <property type="match status" value="1"/>
</dbReference>
<dbReference type="PROSITE" id="PS50893">
    <property type="entry name" value="ABC_TRANSPORTER_2"/>
    <property type="match status" value="1"/>
</dbReference>
<evidence type="ECO:0000256" key="1">
    <source>
        <dbReference type="ARBA" id="ARBA00022741"/>
    </source>
</evidence>
<keyword evidence="2" id="KW-0067">ATP-binding</keyword>
<dbReference type="PANTHER" id="PTHR43119:SF1">
    <property type="entry name" value="ABC TRANSPORTER DOMAIN-CONTAINING PROTEIN"/>
    <property type="match status" value="1"/>
</dbReference>
<keyword evidence="1" id="KW-0547">Nucleotide-binding</keyword>
<protein>
    <recommendedName>
        <fullName evidence="3">ABC transporter domain-containing protein</fullName>
    </recommendedName>
</protein>
<evidence type="ECO:0000313" key="5">
    <source>
        <dbReference type="Proteomes" id="UP000078596"/>
    </source>
</evidence>
<dbReference type="GO" id="GO:0005524">
    <property type="term" value="F:ATP binding"/>
    <property type="evidence" value="ECO:0007669"/>
    <property type="project" value="UniProtKB-KW"/>
</dbReference>
<dbReference type="GO" id="GO:0016887">
    <property type="term" value="F:ATP hydrolysis activity"/>
    <property type="evidence" value="ECO:0007669"/>
    <property type="project" value="InterPro"/>
</dbReference>
<dbReference type="KEGG" id="haz:A9404_07690"/>
<keyword evidence="5" id="KW-1185">Reference proteome</keyword>
<dbReference type="Proteomes" id="UP000078596">
    <property type="component" value="Chromosome"/>
</dbReference>
<dbReference type="SMART" id="SM00382">
    <property type="entry name" value="AAA"/>
    <property type="match status" value="1"/>
</dbReference>
<dbReference type="AlphaFoldDB" id="A0A191ZHB5"/>
<accession>A0A191ZHB5</accession>
<name>A0A191ZHB5_9GAMM</name>
<dbReference type="RefSeq" id="WP_066099826.1">
    <property type="nucleotide sequence ID" value="NZ_CP016027.1"/>
</dbReference>
<dbReference type="OrthoDB" id="4408248at2"/>
<dbReference type="InterPro" id="IPR027417">
    <property type="entry name" value="P-loop_NTPase"/>
</dbReference>
<evidence type="ECO:0000256" key="2">
    <source>
        <dbReference type="ARBA" id="ARBA00022840"/>
    </source>
</evidence>
<dbReference type="InterPro" id="IPR003439">
    <property type="entry name" value="ABC_transporter-like_ATP-bd"/>
</dbReference>
<proteinExistence type="predicted"/>
<dbReference type="SUPFAM" id="SSF52540">
    <property type="entry name" value="P-loop containing nucleoside triphosphate hydrolases"/>
    <property type="match status" value="1"/>
</dbReference>